<dbReference type="InParanoid" id="A0A162V9N6"/>
<dbReference type="VEuPathDB" id="FungiDB:PHYBLDRAFT_62091"/>
<keyword evidence="1" id="KW-0472">Membrane</keyword>
<dbReference type="EMBL" id="KV440971">
    <property type="protein sequence ID" value="OAD81042.1"/>
    <property type="molecule type" value="Genomic_DNA"/>
</dbReference>
<proteinExistence type="predicted"/>
<evidence type="ECO:0000313" key="3">
    <source>
        <dbReference type="Proteomes" id="UP000077315"/>
    </source>
</evidence>
<name>A0A162V9N6_PHYB8</name>
<dbReference type="Proteomes" id="UP000077315">
    <property type="component" value="Unassembled WGS sequence"/>
</dbReference>
<keyword evidence="3" id="KW-1185">Reference proteome</keyword>
<feature type="transmembrane region" description="Helical" evidence="1">
    <location>
        <begin position="164"/>
        <end position="182"/>
    </location>
</feature>
<dbReference type="AlphaFoldDB" id="A0A162V9N6"/>
<dbReference type="RefSeq" id="XP_018299082.1">
    <property type="nucleotide sequence ID" value="XM_018440898.1"/>
</dbReference>
<gene>
    <name evidence="2" type="ORF">PHYBLDRAFT_62091</name>
</gene>
<evidence type="ECO:0000256" key="1">
    <source>
        <dbReference type="SAM" id="Phobius"/>
    </source>
</evidence>
<evidence type="ECO:0000313" key="2">
    <source>
        <dbReference type="EMBL" id="OAD81042.1"/>
    </source>
</evidence>
<keyword evidence="1" id="KW-0812">Transmembrane</keyword>
<organism evidence="2 3">
    <name type="scientific">Phycomyces blakesleeanus (strain ATCC 8743b / DSM 1359 / FGSC 10004 / NBRC 33097 / NRRL 1555)</name>
    <dbReference type="NCBI Taxonomy" id="763407"/>
    <lineage>
        <taxon>Eukaryota</taxon>
        <taxon>Fungi</taxon>
        <taxon>Fungi incertae sedis</taxon>
        <taxon>Mucoromycota</taxon>
        <taxon>Mucoromycotina</taxon>
        <taxon>Mucoromycetes</taxon>
        <taxon>Mucorales</taxon>
        <taxon>Phycomycetaceae</taxon>
        <taxon>Phycomyces</taxon>
    </lineage>
</organism>
<dbReference type="GeneID" id="29001804"/>
<accession>A0A162V9N6</accession>
<protein>
    <submittedName>
        <fullName evidence="2">Uncharacterized protein</fullName>
    </submittedName>
</protein>
<reference evidence="3" key="1">
    <citation type="submission" date="2015-06" db="EMBL/GenBank/DDBJ databases">
        <title>Expansion of signal transduction pathways in fungi by whole-genome duplication.</title>
        <authorList>
            <consortium name="DOE Joint Genome Institute"/>
            <person name="Corrochano L.M."/>
            <person name="Kuo A."/>
            <person name="Marcet-Houben M."/>
            <person name="Polaino S."/>
            <person name="Salamov A."/>
            <person name="Villalobos J.M."/>
            <person name="Alvarez M.I."/>
            <person name="Avalos J."/>
            <person name="Benito E.P."/>
            <person name="Benoit I."/>
            <person name="Burger G."/>
            <person name="Camino L.P."/>
            <person name="Canovas D."/>
            <person name="Cerda-Olmedo E."/>
            <person name="Cheng J.-F."/>
            <person name="Dominguez A."/>
            <person name="Elias M."/>
            <person name="Eslava A.P."/>
            <person name="Glaser F."/>
            <person name="Grimwood J."/>
            <person name="Gutierrez G."/>
            <person name="Heitman J."/>
            <person name="Henrissat B."/>
            <person name="Iturriaga E.A."/>
            <person name="Lang B.F."/>
            <person name="Lavin J.L."/>
            <person name="Lee S."/>
            <person name="Li W."/>
            <person name="Lindquist E."/>
            <person name="Lopez-Garcia S."/>
            <person name="Luque E.M."/>
            <person name="Marcos A.T."/>
            <person name="Martin J."/>
            <person name="McCluskey K."/>
            <person name="Medina H.R."/>
            <person name="Miralles-Duran A."/>
            <person name="Miyazaki A."/>
            <person name="Munoz-Torres E."/>
            <person name="Oguiza J.A."/>
            <person name="Ohm R."/>
            <person name="Olmedo M."/>
            <person name="Orejas M."/>
            <person name="Ortiz-Castellanos L."/>
            <person name="Pisabarro A.G."/>
            <person name="Rodriguez-Romero J."/>
            <person name="Ruiz-Herrera J."/>
            <person name="Ruiz-Vazquez R."/>
            <person name="Sanz C."/>
            <person name="Schackwitz W."/>
            <person name="Schmutz J."/>
            <person name="Shahriari M."/>
            <person name="Shelest E."/>
            <person name="Silva-Franco F."/>
            <person name="Soanes D."/>
            <person name="Syed K."/>
            <person name="Tagua V.G."/>
            <person name="Talbot N.J."/>
            <person name="Thon M."/>
            <person name="De vries R.P."/>
            <person name="Wiebenga A."/>
            <person name="Yadav J.S."/>
            <person name="Braun E.L."/>
            <person name="Baker S."/>
            <person name="Garre V."/>
            <person name="Horwitz B."/>
            <person name="Torres-Martinez S."/>
            <person name="Idnurm A."/>
            <person name="Herrera-Estrella A."/>
            <person name="Gabaldon T."/>
            <person name="Grigoriev I.V."/>
        </authorList>
    </citation>
    <scope>NUCLEOTIDE SEQUENCE [LARGE SCALE GENOMIC DNA]</scope>
    <source>
        <strain evidence="3">NRRL 1555(-)</strain>
    </source>
</reference>
<keyword evidence="1" id="KW-1133">Transmembrane helix</keyword>
<sequence>MVRVVPILRLQTNPWRVNKCFTFDLPHLIIYLYVFSYASFRGTTFPGGRRHFDFTGPQSDQDLFVFFCMRQHFVIKLPKNRPYFPKEGEVGAYGEIDEHSRCGDKVDTPFCSKGLEKDTGSRTSSHNELVRLDRNVVPRQEMSSPSYIVKHIVVAYLVGYNVRTFFWVFSLMIFPVIFIMNIM</sequence>